<gene>
    <name evidence="2" type="ORF">SCOCK_200056</name>
</gene>
<proteinExistence type="predicted"/>
<comment type="caution">
    <text evidence="2">The sequence shown here is derived from an EMBL/GenBank/DDBJ whole genome shotgun (WGS) entry which is preliminary data.</text>
</comment>
<dbReference type="AlphaFoldDB" id="A0A9W4E536"/>
<evidence type="ECO:0000313" key="3">
    <source>
        <dbReference type="Proteomes" id="UP001152519"/>
    </source>
</evidence>
<dbReference type="EMBL" id="CAJSLV010000049">
    <property type="protein sequence ID" value="CAG6393444.1"/>
    <property type="molecule type" value="Genomic_DNA"/>
</dbReference>
<feature type="region of interest" description="Disordered" evidence="1">
    <location>
        <begin position="1"/>
        <end position="70"/>
    </location>
</feature>
<keyword evidence="3" id="KW-1185">Reference proteome</keyword>
<protein>
    <submittedName>
        <fullName evidence="2">Uncharacterized protein</fullName>
    </submittedName>
</protein>
<feature type="compositionally biased region" description="Low complexity" evidence="1">
    <location>
        <begin position="43"/>
        <end position="52"/>
    </location>
</feature>
<accession>A0A9W4E536</accession>
<sequence length="70" mass="7297">MHERGSTDVTSVPSRTREVTAAAAVNVGTSPNHGSSQHRHAAASRLAARSQAPGGLSAARDRLLRQARTP</sequence>
<organism evidence="2 3">
    <name type="scientific">Actinacidiphila cocklensis</name>
    <dbReference type="NCBI Taxonomy" id="887465"/>
    <lineage>
        <taxon>Bacteria</taxon>
        <taxon>Bacillati</taxon>
        <taxon>Actinomycetota</taxon>
        <taxon>Actinomycetes</taxon>
        <taxon>Kitasatosporales</taxon>
        <taxon>Streptomycetaceae</taxon>
        <taxon>Actinacidiphila</taxon>
    </lineage>
</organism>
<reference evidence="2" key="1">
    <citation type="submission" date="2021-05" db="EMBL/GenBank/DDBJ databases">
        <authorList>
            <person name="Arsene-Ploetze F."/>
        </authorList>
    </citation>
    <scope>NUCLEOTIDE SEQUENCE</scope>
    <source>
        <strain evidence="2">DSM 42138</strain>
    </source>
</reference>
<dbReference type="Proteomes" id="UP001152519">
    <property type="component" value="Unassembled WGS sequence"/>
</dbReference>
<name>A0A9W4E536_9ACTN</name>
<evidence type="ECO:0000313" key="2">
    <source>
        <dbReference type="EMBL" id="CAG6393444.1"/>
    </source>
</evidence>
<evidence type="ECO:0000256" key="1">
    <source>
        <dbReference type="SAM" id="MobiDB-lite"/>
    </source>
</evidence>